<name>A0A835P963_VANPL</name>
<accession>A0A835P963</accession>
<evidence type="ECO:0000313" key="2">
    <source>
        <dbReference type="EMBL" id="KAG0447589.1"/>
    </source>
</evidence>
<dbReference type="AlphaFoldDB" id="A0A835P963"/>
<dbReference type="Proteomes" id="UP000639772">
    <property type="component" value="Unassembled WGS sequence"/>
</dbReference>
<proteinExistence type="predicted"/>
<dbReference type="EMBL" id="JADCNL010000448">
    <property type="protein sequence ID" value="KAG0447589.1"/>
    <property type="molecule type" value="Genomic_DNA"/>
</dbReference>
<gene>
    <name evidence="2" type="ORF">HPP92_028268</name>
    <name evidence="1" type="ORF">HPP92_028286</name>
</gene>
<sequence length="62" mass="7056">MDDDDEGLRGYMQWIREWYEFMGPLVSSGPRAAYANFMDLDLGRNGDAVEAKVWGEVLLGKL</sequence>
<dbReference type="Proteomes" id="UP000636800">
    <property type="component" value="Unassembled WGS sequence"/>
</dbReference>
<protein>
    <submittedName>
        <fullName evidence="1">Uncharacterized protein</fullName>
    </submittedName>
</protein>
<evidence type="ECO:0000313" key="3">
    <source>
        <dbReference type="Proteomes" id="UP000636800"/>
    </source>
</evidence>
<dbReference type="OrthoDB" id="666831at2759"/>
<evidence type="ECO:0000313" key="4">
    <source>
        <dbReference type="Proteomes" id="UP000639772"/>
    </source>
</evidence>
<dbReference type="EMBL" id="JADCNM010000449">
    <property type="protein sequence ID" value="KAG0447512.1"/>
    <property type="molecule type" value="Genomic_DNA"/>
</dbReference>
<organism evidence="1 4">
    <name type="scientific">Vanilla planifolia</name>
    <name type="common">Vanilla</name>
    <dbReference type="NCBI Taxonomy" id="51239"/>
    <lineage>
        <taxon>Eukaryota</taxon>
        <taxon>Viridiplantae</taxon>
        <taxon>Streptophyta</taxon>
        <taxon>Embryophyta</taxon>
        <taxon>Tracheophyta</taxon>
        <taxon>Spermatophyta</taxon>
        <taxon>Magnoliopsida</taxon>
        <taxon>Liliopsida</taxon>
        <taxon>Asparagales</taxon>
        <taxon>Orchidaceae</taxon>
        <taxon>Vanilloideae</taxon>
        <taxon>Vanilleae</taxon>
        <taxon>Vanilla</taxon>
    </lineage>
</organism>
<keyword evidence="3" id="KW-1185">Reference proteome</keyword>
<comment type="caution">
    <text evidence="1">The sequence shown here is derived from an EMBL/GenBank/DDBJ whole genome shotgun (WGS) entry which is preliminary data.</text>
</comment>
<dbReference type="Gene3D" id="3.40.462.20">
    <property type="match status" value="1"/>
</dbReference>
<dbReference type="PANTHER" id="PTHR32448">
    <property type="entry name" value="OS08G0158400 PROTEIN"/>
    <property type="match status" value="1"/>
</dbReference>
<evidence type="ECO:0000313" key="1">
    <source>
        <dbReference type="EMBL" id="KAG0447512.1"/>
    </source>
</evidence>
<reference evidence="3 4" key="1">
    <citation type="journal article" date="2020" name="Nat. Food">
        <title>A phased Vanilla planifolia genome enables genetic improvement of flavour and production.</title>
        <authorList>
            <person name="Hasing T."/>
            <person name="Tang H."/>
            <person name="Brym M."/>
            <person name="Khazi F."/>
            <person name="Huang T."/>
            <person name="Chambers A.H."/>
        </authorList>
    </citation>
    <scope>NUCLEOTIDE SEQUENCE [LARGE SCALE GENOMIC DNA]</scope>
    <source>
        <tissue evidence="1">Leaf</tissue>
    </source>
</reference>